<dbReference type="RefSeq" id="WP_125955710.1">
    <property type="nucleotide sequence ID" value="NZ_NGJT01000001.1"/>
</dbReference>
<feature type="domain" description="N-acetyltransferase" evidence="1">
    <location>
        <begin position="9"/>
        <end position="174"/>
    </location>
</feature>
<dbReference type="GO" id="GO:0016747">
    <property type="term" value="F:acyltransferase activity, transferring groups other than amino-acyl groups"/>
    <property type="evidence" value="ECO:0007669"/>
    <property type="project" value="InterPro"/>
</dbReference>
<dbReference type="CDD" id="cd04301">
    <property type="entry name" value="NAT_SF"/>
    <property type="match status" value="1"/>
</dbReference>
<proteinExistence type="predicted"/>
<dbReference type="Pfam" id="PF13302">
    <property type="entry name" value="Acetyltransf_3"/>
    <property type="match status" value="1"/>
</dbReference>
<dbReference type="PROSITE" id="PS51186">
    <property type="entry name" value="GNAT"/>
    <property type="match status" value="1"/>
</dbReference>
<evidence type="ECO:0000313" key="2">
    <source>
        <dbReference type="EMBL" id="RST96276.1"/>
    </source>
</evidence>
<dbReference type="PANTHER" id="PTHR39173">
    <property type="entry name" value="ACETYLTRANSFERASE"/>
    <property type="match status" value="1"/>
</dbReference>
<sequence>MKLVLIEEIDIPTIKQFKESFNQTHDIIHGANQLQRSKNIEKWLRDVTILKTKDYKQSVQTTHYALINHLDEMVGISDVKHHLTPYLQKEGGHISYSISPTYQGKGYGTLLLKETLKKAHTLGLKKVLLTCKETNIASKKVIENNQGIYQHTMLVNQSKVDHYLIYLDNNNYIM</sequence>
<evidence type="ECO:0000259" key="1">
    <source>
        <dbReference type="PROSITE" id="PS51186"/>
    </source>
</evidence>
<accession>A0A429ZRF1</accession>
<dbReference type="InterPro" id="IPR016181">
    <property type="entry name" value="Acyl_CoA_acyltransferase"/>
</dbReference>
<evidence type="ECO:0000313" key="3">
    <source>
        <dbReference type="Proteomes" id="UP000288490"/>
    </source>
</evidence>
<organism evidence="2 3">
    <name type="scientific">Vagococcus bubulae</name>
    <dbReference type="NCBI Taxonomy" id="1977868"/>
    <lineage>
        <taxon>Bacteria</taxon>
        <taxon>Bacillati</taxon>
        <taxon>Bacillota</taxon>
        <taxon>Bacilli</taxon>
        <taxon>Lactobacillales</taxon>
        <taxon>Enterococcaceae</taxon>
        <taxon>Vagococcus</taxon>
    </lineage>
</organism>
<dbReference type="PANTHER" id="PTHR39173:SF1">
    <property type="entry name" value="ACETYLTRANSFERASE"/>
    <property type="match status" value="1"/>
</dbReference>
<dbReference type="Gene3D" id="3.40.630.30">
    <property type="match status" value="1"/>
</dbReference>
<name>A0A429ZRF1_9ENTE</name>
<comment type="caution">
    <text evidence="2">The sequence shown here is derived from an EMBL/GenBank/DDBJ whole genome shotgun (WGS) entry which is preliminary data.</text>
</comment>
<keyword evidence="3" id="KW-1185">Reference proteome</keyword>
<dbReference type="SUPFAM" id="SSF55729">
    <property type="entry name" value="Acyl-CoA N-acyltransferases (Nat)"/>
    <property type="match status" value="1"/>
</dbReference>
<dbReference type="Proteomes" id="UP000288490">
    <property type="component" value="Unassembled WGS sequence"/>
</dbReference>
<dbReference type="AlphaFoldDB" id="A0A429ZRF1"/>
<reference evidence="2 3" key="1">
    <citation type="submission" date="2017-05" db="EMBL/GenBank/DDBJ databases">
        <title>Vagococcus spp. assemblies.</title>
        <authorList>
            <person name="Gulvik C.A."/>
        </authorList>
    </citation>
    <scope>NUCLEOTIDE SEQUENCE [LARGE SCALE GENOMIC DNA]</scope>
    <source>
        <strain evidence="2 3">SS1994</strain>
    </source>
</reference>
<dbReference type="EMBL" id="NGJT01000001">
    <property type="protein sequence ID" value="RST96276.1"/>
    <property type="molecule type" value="Genomic_DNA"/>
</dbReference>
<dbReference type="InterPro" id="IPR000182">
    <property type="entry name" value="GNAT_dom"/>
</dbReference>
<protein>
    <recommendedName>
        <fullName evidence="1">N-acetyltransferase domain-containing protein</fullName>
    </recommendedName>
</protein>
<dbReference type="OrthoDB" id="9797989at2"/>
<gene>
    <name evidence="2" type="ORF">CBF36_00670</name>
</gene>